<keyword evidence="10" id="KW-0282">Flagellum</keyword>
<dbReference type="GO" id="GO:0044780">
    <property type="term" value="P:bacterial-type flagellum assembly"/>
    <property type="evidence" value="ECO:0007669"/>
    <property type="project" value="InterPro"/>
</dbReference>
<evidence type="ECO:0000256" key="3">
    <source>
        <dbReference type="ARBA" id="ARBA00009677"/>
    </source>
</evidence>
<sequence>MSLFFALSMAGQSLLTHKRAMDNVNKNMSNMYSEGYARRVNHLSDMPASSVELKKIERVFDQSLFNRYILANNQKTGYEGYQDILQQIEALYNDIMGSGLASELNDFFNSFNDVAVNPDDLAARNSVISKATALVGRIRNDYETLEDIKEKTSLSVKDNIQHLNNLTKQLAYVNKNIKFFSYDEVRLNEFLDERDRLIKEISSLIDTKIRINEDNTVDVFTSKGFSLVLYDQVSNITFDTDSDGNPVVRVSGNDVTDILGNGKIGGYIKGIKKVNEAINQLNDFTTTLALIVNKQHRQGYDLNGNTDIDFFGIDPSSSLTNINATNIVVNITDPKQIAAASDPTYTNSDNTNIKKIINLKESINGVLTAAEETDLFADNTITIGGITYILNDTNNYNLIKEKSFHEFYSSHMVAPVSSELSKIKTLAQDSAFLAENIDQKIKEMSSVNIDEELINLTKLQRAYEASAKIINVTDELLQTVLSLVK</sequence>
<dbReference type="Pfam" id="PF22638">
    <property type="entry name" value="FlgK_D1"/>
    <property type="match status" value="1"/>
</dbReference>
<evidence type="ECO:0000259" key="8">
    <source>
        <dbReference type="Pfam" id="PF06429"/>
    </source>
</evidence>
<reference evidence="11" key="1">
    <citation type="submission" date="2017-09" db="EMBL/GenBank/DDBJ databases">
        <authorList>
            <person name="Varghese N."/>
            <person name="Submissions S."/>
        </authorList>
    </citation>
    <scope>NUCLEOTIDE SEQUENCE [LARGE SCALE GENOMIC DNA]</scope>
    <source>
        <strain evidence="11">DSM 15103</strain>
    </source>
</reference>
<dbReference type="OrthoDB" id="9802553at2"/>
<dbReference type="Pfam" id="PF06429">
    <property type="entry name" value="Flg_bbr_C"/>
    <property type="match status" value="1"/>
</dbReference>
<dbReference type="NCBIfam" id="TIGR02492">
    <property type="entry name" value="flgK_ends"/>
    <property type="match status" value="1"/>
</dbReference>
<evidence type="ECO:0000256" key="7">
    <source>
        <dbReference type="RuleBase" id="RU362065"/>
    </source>
</evidence>
<name>A0A285N2R3_9AQUI</name>
<evidence type="ECO:0000313" key="11">
    <source>
        <dbReference type="Proteomes" id="UP000219036"/>
    </source>
</evidence>
<dbReference type="PANTHER" id="PTHR30033:SF1">
    <property type="entry name" value="FLAGELLAR HOOK-ASSOCIATED PROTEIN 1"/>
    <property type="match status" value="1"/>
</dbReference>
<keyword evidence="11" id="KW-1185">Reference proteome</keyword>
<keyword evidence="10" id="KW-0969">Cilium</keyword>
<keyword evidence="6 7" id="KW-0975">Bacterial flagellum</keyword>
<dbReference type="PANTHER" id="PTHR30033">
    <property type="entry name" value="FLAGELLAR HOOK-ASSOCIATED PROTEIN 1"/>
    <property type="match status" value="1"/>
</dbReference>
<dbReference type="EMBL" id="OBEI01000001">
    <property type="protein sequence ID" value="SNZ03729.1"/>
    <property type="molecule type" value="Genomic_DNA"/>
</dbReference>
<evidence type="ECO:0000313" key="10">
    <source>
        <dbReference type="EMBL" id="SNZ03729.1"/>
    </source>
</evidence>
<gene>
    <name evidence="7" type="primary">flgK</name>
    <name evidence="10" type="ORF">SAMN06265182_0456</name>
</gene>
<comment type="similarity">
    <text evidence="3 7">Belongs to the flagella basal body rod proteins family.</text>
</comment>
<keyword evidence="5 7" id="KW-0964">Secreted</keyword>
<evidence type="ECO:0000256" key="2">
    <source>
        <dbReference type="ARBA" id="ARBA00004613"/>
    </source>
</evidence>
<dbReference type="InterPro" id="IPR002371">
    <property type="entry name" value="FlgK"/>
</dbReference>
<protein>
    <recommendedName>
        <fullName evidence="4 7">Flagellar hook-associated protein 1</fullName>
        <shortName evidence="7">HAP1</shortName>
    </recommendedName>
</protein>
<feature type="domain" description="Flagellar basal-body/hook protein C-terminal" evidence="8">
    <location>
        <begin position="443"/>
        <end position="483"/>
    </location>
</feature>
<evidence type="ECO:0000256" key="5">
    <source>
        <dbReference type="ARBA" id="ARBA00022525"/>
    </source>
</evidence>
<organism evidence="10 11">
    <name type="scientific">Persephonella hydrogeniphila</name>
    <dbReference type="NCBI Taxonomy" id="198703"/>
    <lineage>
        <taxon>Bacteria</taxon>
        <taxon>Pseudomonadati</taxon>
        <taxon>Aquificota</taxon>
        <taxon>Aquificia</taxon>
        <taxon>Aquificales</taxon>
        <taxon>Hydrogenothermaceae</taxon>
        <taxon>Persephonella</taxon>
    </lineage>
</organism>
<dbReference type="GO" id="GO:0009424">
    <property type="term" value="C:bacterial-type flagellum hook"/>
    <property type="evidence" value="ECO:0007669"/>
    <property type="project" value="UniProtKB-UniRule"/>
</dbReference>
<dbReference type="SUPFAM" id="SSF64518">
    <property type="entry name" value="Phase 1 flagellin"/>
    <property type="match status" value="1"/>
</dbReference>
<dbReference type="RefSeq" id="WP_096999636.1">
    <property type="nucleotide sequence ID" value="NZ_OBEI01000001.1"/>
</dbReference>
<dbReference type="PRINTS" id="PR01005">
    <property type="entry name" value="FLGHOOKAP1"/>
</dbReference>
<evidence type="ECO:0000259" key="9">
    <source>
        <dbReference type="Pfam" id="PF22638"/>
    </source>
</evidence>
<dbReference type="AlphaFoldDB" id="A0A285N2R3"/>
<accession>A0A285N2R3</accession>
<comment type="subcellular location">
    <subcellularLocation>
        <location evidence="1 7">Bacterial flagellum</location>
    </subcellularLocation>
    <subcellularLocation>
        <location evidence="2 7">Secreted</location>
    </subcellularLocation>
</comment>
<feature type="domain" description="Flagellar hook-associated protein FlgK helical" evidence="9">
    <location>
        <begin position="85"/>
        <end position="311"/>
    </location>
</feature>
<evidence type="ECO:0000256" key="4">
    <source>
        <dbReference type="ARBA" id="ARBA00016244"/>
    </source>
</evidence>
<dbReference type="InterPro" id="IPR053927">
    <property type="entry name" value="FlgK_helical"/>
</dbReference>
<evidence type="ECO:0000256" key="1">
    <source>
        <dbReference type="ARBA" id="ARBA00004365"/>
    </source>
</evidence>
<dbReference type="GO" id="GO:0005198">
    <property type="term" value="F:structural molecule activity"/>
    <property type="evidence" value="ECO:0007669"/>
    <property type="project" value="UniProtKB-UniRule"/>
</dbReference>
<dbReference type="GO" id="GO:0005576">
    <property type="term" value="C:extracellular region"/>
    <property type="evidence" value="ECO:0007669"/>
    <property type="project" value="UniProtKB-SubCell"/>
</dbReference>
<proteinExistence type="inferred from homology"/>
<keyword evidence="10" id="KW-0966">Cell projection</keyword>
<evidence type="ECO:0000256" key="6">
    <source>
        <dbReference type="ARBA" id="ARBA00023143"/>
    </source>
</evidence>
<dbReference type="Proteomes" id="UP000219036">
    <property type="component" value="Unassembled WGS sequence"/>
</dbReference>
<dbReference type="InterPro" id="IPR010930">
    <property type="entry name" value="Flg_bb/hook_C_dom"/>
</dbReference>